<proteinExistence type="predicted"/>
<dbReference type="PANTHER" id="PTHR12277">
    <property type="entry name" value="ALPHA/BETA HYDROLASE DOMAIN-CONTAINING PROTEIN"/>
    <property type="match status" value="1"/>
</dbReference>
<feature type="domain" description="Serine aminopeptidase S33" evidence="3">
    <location>
        <begin position="72"/>
        <end position="178"/>
    </location>
</feature>
<keyword evidence="1" id="KW-0812">Transmembrane</keyword>
<dbReference type="Pfam" id="PF00326">
    <property type="entry name" value="Peptidase_S9"/>
    <property type="match status" value="1"/>
</dbReference>
<dbReference type="EMBL" id="SDHX01000001">
    <property type="protein sequence ID" value="RXK56450.1"/>
    <property type="molecule type" value="Genomic_DNA"/>
</dbReference>
<dbReference type="Gene3D" id="3.40.50.1820">
    <property type="entry name" value="alpha/beta hydrolase"/>
    <property type="match status" value="1"/>
</dbReference>
<name>A0A4Q1CBT6_9BACT</name>
<protein>
    <submittedName>
        <fullName evidence="4">Alpha/beta hydrolase</fullName>
    </submittedName>
</protein>
<dbReference type="InterPro" id="IPR001375">
    <property type="entry name" value="Peptidase_S9_cat"/>
</dbReference>
<keyword evidence="1" id="KW-1133">Transmembrane helix</keyword>
<evidence type="ECO:0000259" key="2">
    <source>
        <dbReference type="Pfam" id="PF00326"/>
    </source>
</evidence>
<keyword evidence="4" id="KW-0378">Hydrolase</keyword>
<evidence type="ECO:0000256" key="1">
    <source>
        <dbReference type="SAM" id="Phobius"/>
    </source>
</evidence>
<dbReference type="PANTHER" id="PTHR12277:SF81">
    <property type="entry name" value="PROTEIN ABHD13"/>
    <property type="match status" value="1"/>
</dbReference>
<evidence type="ECO:0000259" key="3">
    <source>
        <dbReference type="Pfam" id="PF12146"/>
    </source>
</evidence>
<dbReference type="InterPro" id="IPR022742">
    <property type="entry name" value="Hydrolase_4"/>
</dbReference>
<dbReference type="AlphaFoldDB" id="A0A4Q1CBT6"/>
<evidence type="ECO:0000313" key="4">
    <source>
        <dbReference type="EMBL" id="RXK56450.1"/>
    </source>
</evidence>
<evidence type="ECO:0000313" key="5">
    <source>
        <dbReference type="Proteomes" id="UP000290218"/>
    </source>
</evidence>
<dbReference type="RefSeq" id="WP_129047818.1">
    <property type="nucleotide sequence ID" value="NZ_SDHX01000001.1"/>
</dbReference>
<gene>
    <name evidence="4" type="ORF">ESB00_11460</name>
</gene>
<accession>A0A4Q1CBT6</accession>
<comment type="caution">
    <text evidence="4">The sequence shown here is derived from an EMBL/GenBank/DDBJ whole genome shotgun (WGS) entry which is preliminary data.</text>
</comment>
<dbReference type="GO" id="GO:0016787">
    <property type="term" value="F:hydrolase activity"/>
    <property type="evidence" value="ECO:0007669"/>
    <property type="project" value="UniProtKB-KW"/>
</dbReference>
<organism evidence="4 5">
    <name type="scientific">Oleiharenicola lentus</name>
    <dbReference type="NCBI Taxonomy" id="2508720"/>
    <lineage>
        <taxon>Bacteria</taxon>
        <taxon>Pseudomonadati</taxon>
        <taxon>Verrucomicrobiota</taxon>
        <taxon>Opitutia</taxon>
        <taxon>Opitutales</taxon>
        <taxon>Opitutaceae</taxon>
        <taxon>Oleiharenicola</taxon>
    </lineage>
</organism>
<feature type="domain" description="Peptidase S9 prolyl oligopeptidase catalytic" evidence="2">
    <location>
        <begin position="191"/>
        <end position="235"/>
    </location>
</feature>
<keyword evidence="1" id="KW-0472">Membrane</keyword>
<dbReference type="InterPro" id="IPR029058">
    <property type="entry name" value="AB_hydrolase_fold"/>
</dbReference>
<feature type="transmembrane region" description="Helical" evidence="1">
    <location>
        <begin position="12"/>
        <end position="33"/>
    </location>
</feature>
<sequence>MLKMPDILLSLGRILILLAGVYVICAVGAHFLARSMLFPRPPLKYSPGPEYITLTAPDGVKIMARHWPNSTAKHTLFYLHGNYEDLGSLGEYLPEFVKAGYAVFAFDYRGYGLSGGTPDELNVSADSRLAYDHLRTKLGVPAEQIVIFGYSLGGGPAVDLARNRPVAGVVLQGAFVSAYRVMTRIPVFPADKFENLEKIPELRSPIMIIHGTADDTVPSWHGERLYDAITARKAKLMVEGGPHSGLADFTGPRYWEELRKFTDSL</sequence>
<dbReference type="Proteomes" id="UP000290218">
    <property type="component" value="Unassembled WGS sequence"/>
</dbReference>
<reference evidence="4 5" key="1">
    <citation type="submission" date="2019-01" db="EMBL/GenBank/DDBJ databases">
        <title>Lacunisphaera sp. strain TWA-58.</title>
        <authorList>
            <person name="Chen W.-M."/>
        </authorList>
    </citation>
    <scope>NUCLEOTIDE SEQUENCE [LARGE SCALE GENOMIC DNA]</scope>
    <source>
        <strain evidence="4 5">TWA-58</strain>
    </source>
</reference>
<dbReference type="OrthoDB" id="9777090at2"/>
<dbReference type="Pfam" id="PF12146">
    <property type="entry name" value="Hydrolase_4"/>
    <property type="match status" value="1"/>
</dbReference>
<dbReference type="SUPFAM" id="SSF53474">
    <property type="entry name" value="alpha/beta-Hydrolases"/>
    <property type="match status" value="1"/>
</dbReference>
<keyword evidence="5" id="KW-1185">Reference proteome</keyword>